<sequence length="286" mass="30990">MSPSFAELVEGLATAGYIADEGTATAVQLALALDKPLLVEGAPGVGKTSIAQALAAMLGRRLIRLQCHDGIDAGQALYEWNHARQLLAIRAHQAGPLEALYGDDYLIERPLLAALRAGAQCVLLIDEIDRADDAFEAFLLEFLGEGQITIPERGTLKATTRPLAVLTSNRTRELHEALRRRCLYHWIDYPAPEREAAIVRLHNPSLPERAATSLVAAVGGARRLPLLKKPGVSESIDWSRGAAALAANGTAWPEALRRSLGLLVKDQEDFDLMLREATRILEEAGV</sequence>
<dbReference type="InterPro" id="IPR050764">
    <property type="entry name" value="CbbQ/NirQ/NorQ/GpvN"/>
</dbReference>
<dbReference type="InterPro" id="IPR003593">
    <property type="entry name" value="AAA+_ATPase"/>
</dbReference>
<dbReference type="PANTHER" id="PTHR42759:SF1">
    <property type="entry name" value="MAGNESIUM-CHELATASE SUBUNIT CHLD"/>
    <property type="match status" value="1"/>
</dbReference>
<dbReference type="InterPro" id="IPR011704">
    <property type="entry name" value="ATPase_dyneun-rel_AAA"/>
</dbReference>
<dbReference type="SUPFAM" id="SSF52540">
    <property type="entry name" value="P-loop containing nucleoside triphosphate hydrolases"/>
    <property type="match status" value="1"/>
</dbReference>
<organism evidence="2 3">
    <name type="scientific">Labrys wisconsinensis</name>
    <dbReference type="NCBI Taxonomy" id="425677"/>
    <lineage>
        <taxon>Bacteria</taxon>
        <taxon>Pseudomonadati</taxon>
        <taxon>Pseudomonadota</taxon>
        <taxon>Alphaproteobacteria</taxon>
        <taxon>Hyphomicrobiales</taxon>
        <taxon>Xanthobacteraceae</taxon>
        <taxon>Labrys</taxon>
    </lineage>
</organism>
<protein>
    <submittedName>
        <fullName evidence="2">MoxR-like ATPase</fullName>
    </submittedName>
</protein>
<dbReference type="Pfam" id="PF07728">
    <property type="entry name" value="AAA_5"/>
    <property type="match status" value="1"/>
</dbReference>
<dbReference type="SMART" id="SM00382">
    <property type="entry name" value="AAA"/>
    <property type="match status" value="1"/>
</dbReference>
<keyword evidence="3" id="KW-1185">Reference proteome</keyword>
<evidence type="ECO:0000313" key="2">
    <source>
        <dbReference type="EMBL" id="MDQ0469612.1"/>
    </source>
</evidence>
<proteinExistence type="predicted"/>
<dbReference type="Gene3D" id="3.40.50.300">
    <property type="entry name" value="P-loop containing nucleotide triphosphate hydrolases"/>
    <property type="match status" value="1"/>
</dbReference>
<reference evidence="2 3" key="1">
    <citation type="submission" date="2023-07" db="EMBL/GenBank/DDBJ databases">
        <title>Genomic Encyclopedia of Type Strains, Phase IV (KMG-IV): sequencing the most valuable type-strain genomes for metagenomic binning, comparative biology and taxonomic classification.</title>
        <authorList>
            <person name="Goeker M."/>
        </authorList>
    </citation>
    <scope>NUCLEOTIDE SEQUENCE [LARGE SCALE GENOMIC DNA]</scope>
    <source>
        <strain evidence="2 3">DSM 19619</strain>
    </source>
</reference>
<evidence type="ECO:0000259" key="1">
    <source>
        <dbReference type="SMART" id="SM00382"/>
    </source>
</evidence>
<dbReference type="InterPro" id="IPR027417">
    <property type="entry name" value="P-loop_NTPase"/>
</dbReference>
<dbReference type="PANTHER" id="PTHR42759">
    <property type="entry name" value="MOXR FAMILY PROTEIN"/>
    <property type="match status" value="1"/>
</dbReference>
<dbReference type="RefSeq" id="WP_307272462.1">
    <property type="nucleotide sequence ID" value="NZ_JAUSVX010000004.1"/>
</dbReference>
<dbReference type="Proteomes" id="UP001242480">
    <property type="component" value="Unassembled WGS sequence"/>
</dbReference>
<dbReference type="CDD" id="cd00009">
    <property type="entry name" value="AAA"/>
    <property type="match status" value="1"/>
</dbReference>
<feature type="domain" description="AAA+ ATPase" evidence="1">
    <location>
        <begin position="33"/>
        <end position="193"/>
    </location>
</feature>
<comment type="caution">
    <text evidence="2">The sequence shown here is derived from an EMBL/GenBank/DDBJ whole genome shotgun (WGS) entry which is preliminary data.</text>
</comment>
<accession>A0ABU0J5T3</accession>
<gene>
    <name evidence="2" type="ORF">QO011_002628</name>
</gene>
<evidence type="ECO:0000313" key="3">
    <source>
        <dbReference type="Proteomes" id="UP001242480"/>
    </source>
</evidence>
<dbReference type="EMBL" id="JAUSVX010000004">
    <property type="protein sequence ID" value="MDQ0469612.1"/>
    <property type="molecule type" value="Genomic_DNA"/>
</dbReference>
<name>A0ABU0J5T3_9HYPH</name>